<evidence type="ECO:0000313" key="1">
    <source>
        <dbReference type="EMBL" id="OQW90297.1"/>
    </source>
</evidence>
<dbReference type="AlphaFoldDB" id="A0A1W9KZX8"/>
<dbReference type="EMBL" id="MTEI01000001">
    <property type="protein sequence ID" value="OQW90297.1"/>
    <property type="molecule type" value="Genomic_DNA"/>
</dbReference>
<keyword evidence="1" id="KW-0418">Kinase</keyword>
<evidence type="ECO:0000313" key="2">
    <source>
        <dbReference type="Proteomes" id="UP000192505"/>
    </source>
</evidence>
<dbReference type="SMART" id="SM00855">
    <property type="entry name" value="PGAM"/>
    <property type="match status" value="1"/>
</dbReference>
<dbReference type="GO" id="GO:0005737">
    <property type="term" value="C:cytoplasm"/>
    <property type="evidence" value="ECO:0007669"/>
    <property type="project" value="TreeGrafter"/>
</dbReference>
<dbReference type="Proteomes" id="UP000192505">
    <property type="component" value="Unassembled WGS sequence"/>
</dbReference>
<dbReference type="Gene3D" id="3.40.50.1240">
    <property type="entry name" value="Phosphoglycerate mutase-like"/>
    <property type="match status" value="1"/>
</dbReference>
<dbReference type="InterPro" id="IPR050275">
    <property type="entry name" value="PGM_Phosphatase"/>
</dbReference>
<dbReference type="InterPro" id="IPR029033">
    <property type="entry name" value="His_PPase_superfam"/>
</dbReference>
<comment type="caution">
    <text evidence="1">The sequence shown here is derived from an EMBL/GenBank/DDBJ whole genome shotgun (WGS) entry which is preliminary data.</text>
</comment>
<protein>
    <submittedName>
        <fullName evidence="1">Phosphoglycerate kinase</fullName>
    </submittedName>
</protein>
<name>A0A1W9KZX8_9BURK</name>
<proteinExistence type="predicted"/>
<dbReference type="GO" id="GO:0016791">
    <property type="term" value="F:phosphatase activity"/>
    <property type="evidence" value="ECO:0007669"/>
    <property type="project" value="TreeGrafter"/>
</dbReference>
<dbReference type="PANTHER" id="PTHR48100:SF1">
    <property type="entry name" value="HISTIDINE PHOSPHATASE FAMILY PROTEIN-RELATED"/>
    <property type="match status" value="1"/>
</dbReference>
<accession>A0A1W9KZX8</accession>
<reference evidence="1 2" key="1">
    <citation type="submission" date="2017-01" db="EMBL/GenBank/DDBJ databases">
        <title>Novel large sulfur bacteria in the metagenomes of groundwater-fed chemosynthetic microbial mats in the Lake Huron basin.</title>
        <authorList>
            <person name="Sharrar A.M."/>
            <person name="Flood B.E."/>
            <person name="Bailey J.V."/>
            <person name="Jones D.S."/>
            <person name="Biddanda B."/>
            <person name="Ruberg S.A."/>
            <person name="Marcus D.N."/>
            <person name="Dick G.J."/>
        </authorList>
    </citation>
    <scope>NUCLEOTIDE SEQUENCE [LARGE SCALE GENOMIC DNA]</scope>
    <source>
        <strain evidence="1">A7</strain>
    </source>
</reference>
<organism evidence="1 2">
    <name type="scientific">Rhodoferax ferrireducens</name>
    <dbReference type="NCBI Taxonomy" id="192843"/>
    <lineage>
        <taxon>Bacteria</taxon>
        <taxon>Pseudomonadati</taxon>
        <taxon>Pseudomonadota</taxon>
        <taxon>Betaproteobacteria</taxon>
        <taxon>Burkholderiales</taxon>
        <taxon>Comamonadaceae</taxon>
        <taxon>Rhodoferax</taxon>
    </lineage>
</organism>
<keyword evidence="1" id="KW-0808">Transferase</keyword>
<dbReference type="PANTHER" id="PTHR48100">
    <property type="entry name" value="BROAD-SPECIFICITY PHOSPHATASE YOR283W-RELATED"/>
    <property type="match status" value="1"/>
</dbReference>
<dbReference type="GO" id="GO:0016301">
    <property type="term" value="F:kinase activity"/>
    <property type="evidence" value="ECO:0007669"/>
    <property type="project" value="UniProtKB-KW"/>
</dbReference>
<sequence>MQPAQPRLQPNTVHLVRHAQPLIAAGVCYGALDVPADAMATQQAAQALAPTLPHGALMLTSPLQRCELLAQLIQGLRPDLTYKTDARLAEMNFGSFEGQRWDSLAPADFESWTADFWQHRFGGAESVAEFMARVAGVWDEAMASGQQQVWVTHAGVMRAATLLAKGVRRVDQAADWPQAAPAFGQRLVLGP</sequence>
<dbReference type="Pfam" id="PF00300">
    <property type="entry name" value="His_Phos_1"/>
    <property type="match status" value="1"/>
</dbReference>
<dbReference type="InterPro" id="IPR013078">
    <property type="entry name" value="His_Pase_superF_clade-1"/>
</dbReference>
<gene>
    <name evidence="1" type="ORF">BWK72_02185</name>
</gene>
<dbReference type="SUPFAM" id="SSF53254">
    <property type="entry name" value="Phosphoglycerate mutase-like"/>
    <property type="match status" value="1"/>
</dbReference>